<sequence>MVKFAHLLMLSFLIVWTAGSGCLGNDSSDMEDGGITENVAEAGNADDLNMELLTLAEIQELDADMAELEILLDDASPEEEIEIEEL</sequence>
<evidence type="ECO:0000313" key="2">
    <source>
        <dbReference type="Proteomes" id="UP000033101"/>
    </source>
</evidence>
<dbReference type="GeneID" id="24831862"/>
<dbReference type="AlphaFoldDB" id="A0A0E3SB84"/>
<reference evidence="1 2" key="1">
    <citation type="submission" date="2014-07" db="EMBL/GenBank/DDBJ databases">
        <title>Methanogenic archaea and the global carbon cycle.</title>
        <authorList>
            <person name="Henriksen J.R."/>
            <person name="Luke J."/>
            <person name="Reinhart S."/>
            <person name="Benedict M.N."/>
            <person name="Youngblut N.D."/>
            <person name="Metcalf M.E."/>
            <person name="Whitaker R.J."/>
            <person name="Metcalf W.W."/>
        </authorList>
    </citation>
    <scope>NUCLEOTIDE SEQUENCE [LARGE SCALE GENOMIC DNA]</scope>
    <source>
        <strain evidence="1 2">HB-1</strain>
    </source>
</reference>
<dbReference type="KEGG" id="mhor:MSHOH_2571"/>
<organism evidence="1 2">
    <name type="scientific">Methanosarcina horonobensis HB-1 = JCM 15518</name>
    <dbReference type="NCBI Taxonomy" id="1434110"/>
    <lineage>
        <taxon>Archaea</taxon>
        <taxon>Methanobacteriati</taxon>
        <taxon>Methanobacteriota</taxon>
        <taxon>Stenosarchaea group</taxon>
        <taxon>Methanomicrobia</taxon>
        <taxon>Methanosarcinales</taxon>
        <taxon>Methanosarcinaceae</taxon>
        <taxon>Methanosarcina</taxon>
    </lineage>
</organism>
<dbReference type="HOGENOM" id="CLU_189623_0_0_2"/>
<proteinExistence type="predicted"/>
<accession>A0A0E3SB84</accession>
<dbReference type="RefSeq" id="WP_048140434.1">
    <property type="nucleotide sequence ID" value="NZ_CP009516.1"/>
</dbReference>
<dbReference type="PROSITE" id="PS51257">
    <property type="entry name" value="PROKAR_LIPOPROTEIN"/>
    <property type="match status" value="1"/>
</dbReference>
<dbReference type="OrthoDB" id="137513at2157"/>
<name>A0A0E3SB84_9EURY</name>
<protein>
    <submittedName>
        <fullName evidence="1">Uncharacterized protein</fullName>
    </submittedName>
</protein>
<dbReference type="EMBL" id="CP009516">
    <property type="protein sequence ID" value="AKB79054.1"/>
    <property type="molecule type" value="Genomic_DNA"/>
</dbReference>
<gene>
    <name evidence="1" type="ORF">MSHOH_2571</name>
</gene>
<dbReference type="Proteomes" id="UP000033101">
    <property type="component" value="Chromosome"/>
</dbReference>
<dbReference type="PATRIC" id="fig|1434110.4.peg.3303"/>
<keyword evidence="2" id="KW-1185">Reference proteome</keyword>
<evidence type="ECO:0000313" key="1">
    <source>
        <dbReference type="EMBL" id="AKB79054.1"/>
    </source>
</evidence>